<accession>A0A9P7B262</accession>
<feature type="region of interest" description="Disordered" evidence="1">
    <location>
        <begin position="112"/>
        <end position="133"/>
    </location>
</feature>
<keyword evidence="4" id="KW-1185">Reference proteome</keyword>
<dbReference type="SUPFAM" id="SSF46934">
    <property type="entry name" value="UBA-like"/>
    <property type="match status" value="1"/>
</dbReference>
<dbReference type="AlphaFoldDB" id="A0A9P7B262"/>
<dbReference type="Gene3D" id="1.10.8.10">
    <property type="entry name" value="DNA helicase RuvA subunit, C-terminal domain"/>
    <property type="match status" value="1"/>
</dbReference>
<dbReference type="EMBL" id="PUHQ01000151">
    <property type="protein sequence ID" value="KAG0654372.1"/>
    <property type="molecule type" value="Genomic_DNA"/>
</dbReference>
<comment type="caution">
    <text evidence="3">The sequence shown here is derived from an EMBL/GenBank/DDBJ whole genome shotgun (WGS) entry which is preliminary data.</text>
</comment>
<dbReference type="InterPro" id="IPR009060">
    <property type="entry name" value="UBA-like_sf"/>
</dbReference>
<protein>
    <recommendedName>
        <fullName evidence="2">UBA domain-containing protein</fullName>
    </recommendedName>
</protein>
<evidence type="ECO:0000313" key="3">
    <source>
        <dbReference type="EMBL" id="KAG0654372.1"/>
    </source>
</evidence>
<evidence type="ECO:0000259" key="2">
    <source>
        <dbReference type="PROSITE" id="PS50030"/>
    </source>
</evidence>
<sequence length="133" mass="13911">MAKDLDTLISLGIPRARAAFALKEHGGDAEAAADWCFSEEGADWTPQSLLNTTPIPAPSARRSPSPPSSWSRIRGSGGGESERAGGGLGSSQRPVPHRLLLPGTRVAITLKQDQGTGRTVEGLCGYKTGESDE</sequence>
<reference evidence="3 4" key="1">
    <citation type="submission" date="2020-11" db="EMBL/GenBank/DDBJ databases">
        <title>Kefir isolates.</title>
        <authorList>
            <person name="Marcisauskas S."/>
            <person name="Kim Y."/>
            <person name="Blasche S."/>
        </authorList>
    </citation>
    <scope>NUCLEOTIDE SEQUENCE [LARGE SCALE GENOMIC DNA]</scope>
    <source>
        <strain evidence="3 4">KR</strain>
    </source>
</reference>
<feature type="region of interest" description="Disordered" evidence="1">
    <location>
        <begin position="43"/>
        <end position="99"/>
    </location>
</feature>
<dbReference type="InterPro" id="IPR015940">
    <property type="entry name" value="UBA"/>
</dbReference>
<feature type="compositionally biased region" description="Low complexity" evidence="1">
    <location>
        <begin position="58"/>
        <end position="74"/>
    </location>
</feature>
<feature type="domain" description="UBA" evidence="2">
    <location>
        <begin position="1"/>
        <end position="39"/>
    </location>
</feature>
<gene>
    <name evidence="3" type="ORF">C6P46_001757</name>
</gene>
<proteinExistence type="predicted"/>
<name>A0A9P7B262_RHOMI</name>
<dbReference type="PROSITE" id="PS50030">
    <property type="entry name" value="UBA"/>
    <property type="match status" value="1"/>
</dbReference>
<organism evidence="3 4">
    <name type="scientific">Rhodotorula mucilaginosa</name>
    <name type="common">Yeast</name>
    <name type="synonym">Rhodotorula rubra</name>
    <dbReference type="NCBI Taxonomy" id="5537"/>
    <lineage>
        <taxon>Eukaryota</taxon>
        <taxon>Fungi</taxon>
        <taxon>Dikarya</taxon>
        <taxon>Basidiomycota</taxon>
        <taxon>Pucciniomycotina</taxon>
        <taxon>Microbotryomycetes</taxon>
        <taxon>Sporidiobolales</taxon>
        <taxon>Sporidiobolaceae</taxon>
        <taxon>Rhodotorula</taxon>
    </lineage>
</organism>
<dbReference type="OrthoDB" id="20105at2759"/>
<evidence type="ECO:0000256" key="1">
    <source>
        <dbReference type="SAM" id="MobiDB-lite"/>
    </source>
</evidence>
<feature type="compositionally biased region" description="Gly residues" evidence="1">
    <location>
        <begin position="75"/>
        <end position="89"/>
    </location>
</feature>
<evidence type="ECO:0000313" key="4">
    <source>
        <dbReference type="Proteomes" id="UP000777482"/>
    </source>
</evidence>
<dbReference type="Proteomes" id="UP000777482">
    <property type="component" value="Unassembled WGS sequence"/>
</dbReference>
<dbReference type="Pfam" id="PF22562">
    <property type="entry name" value="UBA_7"/>
    <property type="match status" value="1"/>
</dbReference>